<gene>
    <name evidence="6" type="ORF">ACFOUW_19430</name>
</gene>
<evidence type="ECO:0000313" key="7">
    <source>
        <dbReference type="Proteomes" id="UP001595699"/>
    </source>
</evidence>
<protein>
    <submittedName>
        <fullName evidence="6">TetR/AcrR family transcriptional regulator</fullName>
    </submittedName>
</protein>
<evidence type="ECO:0000256" key="1">
    <source>
        <dbReference type="ARBA" id="ARBA00023015"/>
    </source>
</evidence>
<keyword evidence="2 4" id="KW-0238">DNA-binding</keyword>
<name>A0ABV7YD59_9ACTN</name>
<dbReference type="PANTHER" id="PTHR30055">
    <property type="entry name" value="HTH-TYPE TRANSCRIPTIONAL REGULATOR RUTR"/>
    <property type="match status" value="1"/>
</dbReference>
<dbReference type="SUPFAM" id="SSF46689">
    <property type="entry name" value="Homeodomain-like"/>
    <property type="match status" value="1"/>
</dbReference>
<dbReference type="InterPro" id="IPR001647">
    <property type="entry name" value="HTH_TetR"/>
</dbReference>
<dbReference type="PROSITE" id="PS50977">
    <property type="entry name" value="HTH_TETR_2"/>
    <property type="match status" value="1"/>
</dbReference>
<proteinExistence type="predicted"/>
<dbReference type="Pfam" id="PF00440">
    <property type="entry name" value="TetR_N"/>
    <property type="match status" value="1"/>
</dbReference>
<comment type="caution">
    <text evidence="6">The sequence shown here is derived from an EMBL/GenBank/DDBJ whole genome shotgun (WGS) entry which is preliminary data.</text>
</comment>
<dbReference type="Pfam" id="PF21597">
    <property type="entry name" value="TetR_C_43"/>
    <property type="match status" value="1"/>
</dbReference>
<dbReference type="Gene3D" id="1.10.357.10">
    <property type="entry name" value="Tetracycline Repressor, domain 2"/>
    <property type="match status" value="1"/>
</dbReference>
<dbReference type="InterPro" id="IPR036271">
    <property type="entry name" value="Tet_transcr_reg_TetR-rel_C_sf"/>
</dbReference>
<dbReference type="InterPro" id="IPR009057">
    <property type="entry name" value="Homeodomain-like_sf"/>
</dbReference>
<reference evidence="7" key="1">
    <citation type="journal article" date="2019" name="Int. J. Syst. Evol. Microbiol.">
        <title>The Global Catalogue of Microorganisms (GCM) 10K type strain sequencing project: providing services to taxonomists for standard genome sequencing and annotation.</title>
        <authorList>
            <consortium name="The Broad Institute Genomics Platform"/>
            <consortium name="The Broad Institute Genome Sequencing Center for Infectious Disease"/>
            <person name="Wu L."/>
            <person name="Ma J."/>
        </authorList>
    </citation>
    <scope>NUCLEOTIDE SEQUENCE [LARGE SCALE GENOMIC DNA]</scope>
    <source>
        <strain evidence="7">CGMCC 4.7241</strain>
    </source>
</reference>
<dbReference type="PANTHER" id="PTHR30055:SF234">
    <property type="entry name" value="HTH-TYPE TRANSCRIPTIONAL REGULATOR BETI"/>
    <property type="match status" value="1"/>
</dbReference>
<evidence type="ECO:0000256" key="2">
    <source>
        <dbReference type="ARBA" id="ARBA00023125"/>
    </source>
</evidence>
<sequence length="192" mass="20236">MTDAKPLRADARRNRARVLEAARSAFADLGAAVPLDEIARRAGVGAGTIYRHFPTKEALFEAVVAGGLEDLVARSESLLTASDPGAAFFEFFSSMVEQARFNRALCDALEASTGAPMAMVGHSFKDGAQAEFRSTLGVLLTRAQEAGAVRDDVQVPDVVALIAGAVLAAQRHDQDDAIAGRVLTVISDGLRP</sequence>
<organism evidence="6 7">
    <name type="scientific">Tenggerimyces flavus</name>
    <dbReference type="NCBI Taxonomy" id="1708749"/>
    <lineage>
        <taxon>Bacteria</taxon>
        <taxon>Bacillati</taxon>
        <taxon>Actinomycetota</taxon>
        <taxon>Actinomycetes</taxon>
        <taxon>Propionibacteriales</taxon>
        <taxon>Nocardioidaceae</taxon>
        <taxon>Tenggerimyces</taxon>
    </lineage>
</organism>
<dbReference type="InterPro" id="IPR049445">
    <property type="entry name" value="TetR_SbtR-like_C"/>
</dbReference>
<feature type="DNA-binding region" description="H-T-H motif" evidence="4">
    <location>
        <begin position="34"/>
        <end position="53"/>
    </location>
</feature>
<dbReference type="InterPro" id="IPR050109">
    <property type="entry name" value="HTH-type_TetR-like_transc_reg"/>
</dbReference>
<accession>A0ABV7YD59</accession>
<dbReference type="SUPFAM" id="SSF48498">
    <property type="entry name" value="Tetracyclin repressor-like, C-terminal domain"/>
    <property type="match status" value="1"/>
</dbReference>
<dbReference type="RefSeq" id="WP_205119892.1">
    <property type="nucleotide sequence ID" value="NZ_JAFBCM010000001.1"/>
</dbReference>
<keyword evidence="7" id="KW-1185">Reference proteome</keyword>
<keyword evidence="3" id="KW-0804">Transcription</keyword>
<evidence type="ECO:0000256" key="4">
    <source>
        <dbReference type="PROSITE-ProRule" id="PRU00335"/>
    </source>
</evidence>
<dbReference type="PRINTS" id="PR00455">
    <property type="entry name" value="HTHTETR"/>
</dbReference>
<keyword evidence="1" id="KW-0805">Transcription regulation</keyword>
<dbReference type="EMBL" id="JBHRZH010000017">
    <property type="protein sequence ID" value="MFC3763022.1"/>
    <property type="molecule type" value="Genomic_DNA"/>
</dbReference>
<feature type="domain" description="HTH tetR-type" evidence="5">
    <location>
        <begin position="12"/>
        <end position="71"/>
    </location>
</feature>
<dbReference type="Proteomes" id="UP001595699">
    <property type="component" value="Unassembled WGS sequence"/>
</dbReference>
<evidence type="ECO:0000259" key="5">
    <source>
        <dbReference type="PROSITE" id="PS50977"/>
    </source>
</evidence>
<evidence type="ECO:0000313" key="6">
    <source>
        <dbReference type="EMBL" id="MFC3763022.1"/>
    </source>
</evidence>
<evidence type="ECO:0000256" key="3">
    <source>
        <dbReference type="ARBA" id="ARBA00023163"/>
    </source>
</evidence>